<protein>
    <submittedName>
        <fullName evidence="1">Uncharacterized protein</fullName>
    </submittedName>
</protein>
<keyword evidence="2" id="KW-1185">Reference proteome</keyword>
<reference evidence="1" key="1">
    <citation type="submission" date="2022-02" db="EMBL/GenBank/DDBJ databases">
        <title>Plant Genome Project.</title>
        <authorList>
            <person name="Zhang R.-G."/>
        </authorList>
    </citation>
    <scope>NUCLEOTIDE SEQUENCE</scope>
    <source>
        <strain evidence="1">AT1</strain>
    </source>
</reference>
<name>A0ACC0N4S5_RHOML</name>
<dbReference type="EMBL" id="CM046394">
    <property type="protein sequence ID" value="KAI8548170.1"/>
    <property type="molecule type" value="Genomic_DNA"/>
</dbReference>
<sequence length="65" mass="7398">MPNFGDVFRLIWNMITGLEYKSNWFMHFMLGLCLVIAVVMFIIGYASEGSISPSDKSFLEMVLVS</sequence>
<evidence type="ECO:0000313" key="2">
    <source>
        <dbReference type="Proteomes" id="UP001062846"/>
    </source>
</evidence>
<evidence type="ECO:0000313" key="1">
    <source>
        <dbReference type="EMBL" id="KAI8548170.1"/>
    </source>
</evidence>
<accession>A0ACC0N4S5</accession>
<comment type="caution">
    <text evidence="1">The sequence shown here is derived from an EMBL/GenBank/DDBJ whole genome shotgun (WGS) entry which is preliminary data.</text>
</comment>
<proteinExistence type="predicted"/>
<dbReference type="Proteomes" id="UP001062846">
    <property type="component" value="Chromosome 7"/>
</dbReference>
<organism evidence="1 2">
    <name type="scientific">Rhododendron molle</name>
    <name type="common">Chinese azalea</name>
    <name type="synonym">Azalea mollis</name>
    <dbReference type="NCBI Taxonomy" id="49168"/>
    <lineage>
        <taxon>Eukaryota</taxon>
        <taxon>Viridiplantae</taxon>
        <taxon>Streptophyta</taxon>
        <taxon>Embryophyta</taxon>
        <taxon>Tracheophyta</taxon>
        <taxon>Spermatophyta</taxon>
        <taxon>Magnoliopsida</taxon>
        <taxon>eudicotyledons</taxon>
        <taxon>Gunneridae</taxon>
        <taxon>Pentapetalae</taxon>
        <taxon>asterids</taxon>
        <taxon>Ericales</taxon>
        <taxon>Ericaceae</taxon>
        <taxon>Ericoideae</taxon>
        <taxon>Rhodoreae</taxon>
        <taxon>Rhododendron</taxon>
    </lineage>
</organism>
<gene>
    <name evidence="1" type="ORF">RHMOL_Rhmol07G0251800</name>
</gene>